<dbReference type="GO" id="GO:0004733">
    <property type="term" value="F:pyridoxamine phosphate oxidase activity"/>
    <property type="evidence" value="ECO:0007669"/>
    <property type="project" value="UniProtKB-EC"/>
</dbReference>
<feature type="domain" description="Pyridoxamine 5'-phosphate oxidase N-terminal" evidence="10">
    <location>
        <begin position="69"/>
        <end position="132"/>
    </location>
</feature>
<gene>
    <name evidence="11" type="ORF">SVUK_LOCUS16277</name>
</gene>
<evidence type="ECO:0000259" key="10">
    <source>
        <dbReference type="Pfam" id="PF01243"/>
    </source>
</evidence>
<evidence type="ECO:0000256" key="1">
    <source>
        <dbReference type="ARBA" id="ARBA00001917"/>
    </source>
</evidence>
<comment type="function">
    <text evidence="2">Catalyzes the oxidation of either pyridoxine 5'-phosphate (PNP) or pyridoxamine 5'-phosphate (PMP) into pyridoxal 5'-phosphate (PLP).</text>
</comment>
<organism evidence="11 12">
    <name type="scientific">Strongylus vulgaris</name>
    <name type="common">Blood worm</name>
    <dbReference type="NCBI Taxonomy" id="40348"/>
    <lineage>
        <taxon>Eukaryota</taxon>
        <taxon>Metazoa</taxon>
        <taxon>Ecdysozoa</taxon>
        <taxon>Nematoda</taxon>
        <taxon>Chromadorea</taxon>
        <taxon>Rhabditida</taxon>
        <taxon>Rhabditina</taxon>
        <taxon>Rhabditomorpha</taxon>
        <taxon>Strongyloidea</taxon>
        <taxon>Strongylidae</taxon>
        <taxon>Strongylus</taxon>
    </lineage>
</organism>
<dbReference type="UniPathway" id="UPA01068">
    <property type="reaction ID" value="UER00304"/>
</dbReference>
<dbReference type="GO" id="GO:0010181">
    <property type="term" value="F:FMN binding"/>
    <property type="evidence" value="ECO:0007669"/>
    <property type="project" value="InterPro"/>
</dbReference>
<evidence type="ECO:0000256" key="7">
    <source>
        <dbReference type="ARBA" id="ARBA00022630"/>
    </source>
</evidence>
<accession>A0A3P7JMS1</accession>
<dbReference type="InterPro" id="IPR012349">
    <property type="entry name" value="Split_barrel_FMN-bd"/>
</dbReference>
<evidence type="ECO:0000256" key="9">
    <source>
        <dbReference type="ARBA" id="ARBA00023002"/>
    </source>
</evidence>
<dbReference type="InterPro" id="IPR000659">
    <property type="entry name" value="Pyridox_Oxase"/>
</dbReference>
<dbReference type="Proteomes" id="UP000270094">
    <property type="component" value="Unassembled WGS sequence"/>
</dbReference>
<dbReference type="PANTHER" id="PTHR10851:SF0">
    <property type="entry name" value="PYRIDOXINE-5'-PHOSPHATE OXIDASE"/>
    <property type="match status" value="1"/>
</dbReference>
<protein>
    <recommendedName>
        <fullName evidence="6">pyridoxal 5'-phosphate synthase</fullName>
        <ecNumber evidence="6">1.4.3.5</ecNumber>
    </recommendedName>
</protein>
<dbReference type="OrthoDB" id="303614at2759"/>
<evidence type="ECO:0000256" key="5">
    <source>
        <dbReference type="ARBA" id="ARBA00007301"/>
    </source>
</evidence>
<comment type="pathway">
    <text evidence="3">Cofactor metabolism; pyridoxal 5'-phosphate salvage; pyridoxal 5'-phosphate from pyridoxamine 5'-phosphate: step 1/1.</text>
</comment>
<keyword evidence="8" id="KW-0288">FMN</keyword>
<evidence type="ECO:0000256" key="3">
    <source>
        <dbReference type="ARBA" id="ARBA00004738"/>
    </source>
</evidence>
<dbReference type="Pfam" id="PF01243">
    <property type="entry name" value="PNPOx_N"/>
    <property type="match status" value="1"/>
</dbReference>
<keyword evidence="9" id="KW-0560">Oxidoreductase</keyword>
<dbReference type="PANTHER" id="PTHR10851">
    <property type="entry name" value="PYRIDOXINE-5-PHOSPHATE OXIDASE"/>
    <property type="match status" value="1"/>
</dbReference>
<comment type="cofactor">
    <cofactor evidence="1">
        <name>FMN</name>
        <dbReference type="ChEBI" id="CHEBI:58210"/>
    </cofactor>
</comment>
<reference evidence="11 12" key="1">
    <citation type="submission" date="2018-11" db="EMBL/GenBank/DDBJ databases">
        <authorList>
            <consortium name="Pathogen Informatics"/>
        </authorList>
    </citation>
    <scope>NUCLEOTIDE SEQUENCE [LARGE SCALE GENOMIC DNA]</scope>
</reference>
<comment type="pathway">
    <text evidence="4">Cofactor metabolism; pyridoxal 5'-phosphate salvage; pyridoxal 5'-phosphate from pyridoxine 5'-phosphate: step 1/1.</text>
</comment>
<dbReference type="GO" id="GO:0008615">
    <property type="term" value="P:pyridoxine biosynthetic process"/>
    <property type="evidence" value="ECO:0007669"/>
    <property type="project" value="InterPro"/>
</dbReference>
<name>A0A3P7JMS1_STRVU</name>
<sequence length="140" mass="16294">MQGLLRSRAFSTCVRLAMGDAPIDLHGWRKPYLNKEEPEVLEENLPTTDPHKLFDIWFKKIAELKDLTFEELNTCGFSTVGRDNRPSSRIVLLKSYAGRGFSFFTNYNSRKGKELEMNPYACMLFYWPRQVRQVILLLIG</sequence>
<proteinExistence type="inferred from homology"/>
<dbReference type="Gene3D" id="2.30.110.10">
    <property type="entry name" value="Electron Transport, Fmn-binding Protein, Chain A"/>
    <property type="match status" value="1"/>
</dbReference>
<evidence type="ECO:0000256" key="6">
    <source>
        <dbReference type="ARBA" id="ARBA00012801"/>
    </source>
</evidence>
<evidence type="ECO:0000313" key="11">
    <source>
        <dbReference type="EMBL" id="VDM81279.1"/>
    </source>
</evidence>
<dbReference type="EC" id="1.4.3.5" evidence="6"/>
<keyword evidence="12" id="KW-1185">Reference proteome</keyword>
<dbReference type="EMBL" id="UYYB01112145">
    <property type="protein sequence ID" value="VDM81279.1"/>
    <property type="molecule type" value="Genomic_DNA"/>
</dbReference>
<evidence type="ECO:0000256" key="8">
    <source>
        <dbReference type="ARBA" id="ARBA00022643"/>
    </source>
</evidence>
<dbReference type="AlphaFoldDB" id="A0A3P7JMS1"/>
<keyword evidence="7" id="KW-0285">Flavoprotein</keyword>
<dbReference type="InterPro" id="IPR011576">
    <property type="entry name" value="Pyridox_Oxase_N"/>
</dbReference>
<dbReference type="SUPFAM" id="SSF50475">
    <property type="entry name" value="FMN-binding split barrel"/>
    <property type="match status" value="1"/>
</dbReference>
<comment type="similarity">
    <text evidence="5">Belongs to the pyridoxamine 5'-phosphate oxidase family.</text>
</comment>
<evidence type="ECO:0000256" key="2">
    <source>
        <dbReference type="ARBA" id="ARBA00003691"/>
    </source>
</evidence>
<evidence type="ECO:0000256" key="4">
    <source>
        <dbReference type="ARBA" id="ARBA00005037"/>
    </source>
</evidence>
<evidence type="ECO:0000313" key="12">
    <source>
        <dbReference type="Proteomes" id="UP000270094"/>
    </source>
</evidence>